<dbReference type="Pfam" id="PF12704">
    <property type="entry name" value="MacB_PCD"/>
    <property type="match status" value="2"/>
</dbReference>
<evidence type="ECO:0000256" key="4">
    <source>
        <dbReference type="ARBA" id="ARBA00022989"/>
    </source>
</evidence>
<dbReference type="AlphaFoldDB" id="A0A4R2J5F0"/>
<keyword evidence="5 7" id="KW-0472">Membrane</keyword>
<feature type="transmembrane region" description="Helical" evidence="7">
    <location>
        <begin position="755"/>
        <end position="779"/>
    </location>
</feature>
<evidence type="ECO:0000256" key="3">
    <source>
        <dbReference type="ARBA" id="ARBA00022692"/>
    </source>
</evidence>
<feature type="transmembrane region" description="Helical" evidence="7">
    <location>
        <begin position="472"/>
        <end position="495"/>
    </location>
</feature>
<dbReference type="InterPro" id="IPR050250">
    <property type="entry name" value="Macrolide_Exporter_MacB"/>
</dbReference>
<gene>
    <name evidence="10" type="ORF">EV192_111324</name>
</gene>
<evidence type="ECO:0000313" key="11">
    <source>
        <dbReference type="Proteomes" id="UP000295680"/>
    </source>
</evidence>
<feature type="domain" description="ABC3 transporter permease C-terminal" evidence="8">
    <location>
        <begin position="258"/>
        <end position="378"/>
    </location>
</feature>
<keyword evidence="4 7" id="KW-1133">Transmembrane helix</keyword>
<dbReference type="GO" id="GO:0022857">
    <property type="term" value="F:transmembrane transporter activity"/>
    <property type="evidence" value="ECO:0007669"/>
    <property type="project" value="TreeGrafter"/>
</dbReference>
<dbReference type="Pfam" id="PF02687">
    <property type="entry name" value="FtsX"/>
    <property type="match status" value="2"/>
</dbReference>
<proteinExistence type="inferred from homology"/>
<dbReference type="PANTHER" id="PTHR30572">
    <property type="entry name" value="MEMBRANE COMPONENT OF TRANSPORTER-RELATED"/>
    <property type="match status" value="1"/>
</dbReference>
<feature type="transmembrane region" description="Helical" evidence="7">
    <location>
        <begin position="250"/>
        <end position="279"/>
    </location>
</feature>
<feature type="transmembrane region" description="Helical" evidence="7">
    <location>
        <begin position="348"/>
        <end position="368"/>
    </location>
</feature>
<dbReference type="GO" id="GO:0005886">
    <property type="term" value="C:plasma membrane"/>
    <property type="evidence" value="ECO:0007669"/>
    <property type="project" value="UniProtKB-SubCell"/>
</dbReference>
<reference evidence="10 11" key="1">
    <citation type="submission" date="2019-03" db="EMBL/GenBank/DDBJ databases">
        <title>Genomic Encyclopedia of Type Strains, Phase IV (KMG-IV): sequencing the most valuable type-strain genomes for metagenomic binning, comparative biology and taxonomic classification.</title>
        <authorList>
            <person name="Goeker M."/>
        </authorList>
    </citation>
    <scope>NUCLEOTIDE SEQUENCE [LARGE SCALE GENOMIC DNA]</scope>
    <source>
        <strain evidence="10 11">DSM 45934</strain>
    </source>
</reference>
<feature type="domain" description="MacB-like periplasmic core" evidence="9">
    <location>
        <begin position="17"/>
        <end position="224"/>
    </location>
</feature>
<feature type="domain" description="ABC3 transporter permease C-terminal" evidence="8">
    <location>
        <begin position="712"/>
        <end position="829"/>
    </location>
</feature>
<comment type="similarity">
    <text evidence="6">Belongs to the ABC-4 integral membrane protein family.</text>
</comment>
<dbReference type="RefSeq" id="WP_132124133.1">
    <property type="nucleotide sequence ID" value="NZ_SLWS01000011.1"/>
</dbReference>
<accession>A0A4R2J5F0</accession>
<evidence type="ECO:0000256" key="2">
    <source>
        <dbReference type="ARBA" id="ARBA00022475"/>
    </source>
</evidence>
<evidence type="ECO:0000259" key="9">
    <source>
        <dbReference type="Pfam" id="PF12704"/>
    </source>
</evidence>
<dbReference type="Proteomes" id="UP000295680">
    <property type="component" value="Unassembled WGS sequence"/>
</dbReference>
<evidence type="ECO:0000313" key="10">
    <source>
        <dbReference type="EMBL" id="TCO53127.1"/>
    </source>
</evidence>
<keyword evidence="11" id="KW-1185">Reference proteome</keyword>
<evidence type="ECO:0000256" key="7">
    <source>
        <dbReference type="SAM" id="Phobius"/>
    </source>
</evidence>
<evidence type="ECO:0000256" key="6">
    <source>
        <dbReference type="ARBA" id="ARBA00038076"/>
    </source>
</evidence>
<dbReference type="InterPro" id="IPR003838">
    <property type="entry name" value="ABC3_permease_C"/>
</dbReference>
<organism evidence="10 11">
    <name type="scientific">Actinocrispum wychmicini</name>
    <dbReference type="NCBI Taxonomy" id="1213861"/>
    <lineage>
        <taxon>Bacteria</taxon>
        <taxon>Bacillati</taxon>
        <taxon>Actinomycetota</taxon>
        <taxon>Actinomycetes</taxon>
        <taxon>Pseudonocardiales</taxon>
        <taxon>Pseudonocardiaceae</taxon>
        <taxon>Actinocrispum</taxon>
    </lineage>
</organism>
<comment type="caution">
    <text evidence="10">The sequence shown here is derived from an EMBL/GenBank/DDBJ whole genome shotgun (WGS) entry which is preliminary data.</text>
</comment>
<dbReference type="OrthoDB" id="9780560at2"/>
<dbReference type="PANTHER" id="PTHR30572:SF4">
    <property type="entry name" value="ABC TRANSPORTER PERMEASE YTRF"/>
    <property type="match status" value="1"/>
</dbReference>
<feature type="domain" description="MacB-like periplasmic core" evidence="9">
    <location>
        <begin position="471"/>
        <end position="679"/>
    </location>
</feature>
<evidence type="ECO:0000259" key="8">
    <source>
        <dbReference type="Pfam" id="PF02687"/>
    </source>
</evidence>
<dbReference type="InterPro" id="IPR025857">
    <property type="entry name" value="MacB_PCD"/>
</dbReference>
<evidence type="ECO:0000256" key="1">
    <source>
        <dbReference type="ARBA" id="ARBA00004651"/>
    </source>
</evidence>
<sequence>MLKVSLRNLAGTKVRLLLSLLAIALSVAFVAGTLVLRDTIMTVTRAAAEAGAADVTVRPSSETETLTAAQAERVRRVDGVDAVFAEIDVSDVSVLDRRNQAVTVVKNAPTEAGNWQTTGRAPVRLAAGRAPAGDGEVMIDKDSAANSGVRIGDQVRVAATPGGFDGTVVGLAEYTTPNPGKNLVFLDDRTAATRLLGVPDGVTAIKAYAASGVSEEVLRQRIRSALGSSFDVLTKTQIVAESGVDDSVDLVTYVMLGFAGIAVLVGTFLIFNTFSMLIAARTRELGLLRAVGATGRQVRRAVVTEAFVLGLVGSTVGLALGIGAAAALRGAAAGFGLDLSSVALEVTPLAPIVSYLVGTIVTVASALLPARRAGRTTPIAALRVADLPADPRSRPRTLVGGALVVLGVAALATRSAGALVFGVAASLIGLVVLGPVLVRVALPVLGAVAVRLFGAVGRLGTRNTLRSTRRTAATAAALMIGVAVAAALSVVSASMSSSMADRIDRTLGADFTIVRSGKGQPPLTGDVAAAVRTVPGVGQVVRQRESRVDIVGGSRLTKGGWVQGVDPDFPAVFRQNYVSGSPTDSLASGKIVLSQSYAQDFGLAVGDRIDLRGPAGSATVQVGAIRAPDPPGMSLGRSDAPFVTMELLTRIAPAAQDALIMVNAAPGKDKTAVGAALTKALAGFPQASVRDQAAYKEFAQTQATTVLMLVYAMLGLAVLIAILGVINTLALSVLERFREIGMLRAVGLTRRQVTHMIGIESTVIALTGTALGLLLGLGWGVGAQQAMSSRGMEILAVPWLVVGAIVLAGVVAGLVAAIAPARRAARMDPVTAIATA</sequence>
<dbReference type="EMBL" id="SLWS01000011">
    <property type="protein sequence ID" value="TCO53127.1"/>
    <property type="molecule type" value="Genomic_DNA"/>
</dbReference>
<name>A0A4R2J5F0_9PSEU</name>
<evidence type="ECO:0000256" key="5">
    <source>
        <dbReference type="ARBA" id="ARBA00023136"/>
    </source>
</evidence>
<protein>
    <submittedName>
        <fullName evidence="10">Putative ABC transport system permease protein</fullName>
    </submittedName>
</protein>
<keyword evidence="2" id="KW-1003">Cell membrane</keyword>
<feature type="transmembrane region" description="Helical" evidence="7">
    <location>
        <begin position="401"/>
        <end position="434"/>
    </location>
</feature>
<comment type="subcellular location">
    <subcellularLocation>
        <location evidence="1">Cell membrane</location>
        <topology evidence="1">Multi-pass membrane protein</topology>
    </subcellularLocation>
</comment>
<feature type="transmembrane region" description="Helical" evidence="7">
    <location>
        <begin position="708"/>
        <end position="734"/>
    </location>
</feature>
<feature type="transmembrane region" description="Helical" evidence="7">
    <location>
        <begin position="306"/>
        <end position="328"/>
    </location>
</feature>
<keyword evidence="3 7" id="KW-0812">Transmembrane</keyword>
<feature type="transmembrane region" description="Helical" evidence="7">
    <location>
        <begin position="799"/>
        <end position="819"/>
    </location>
</feature>